<keyword evidence="1" id="KW-0812">Transmembrane</keyword>
<organism evidence="2 3">
    <name type="scientific">Desulfovibrio ferrophilus</name>
    <dbReference type="NCBI Taxonomy" id="241368"/>
    <lineage>
        <taxon>Bacteria</taxon>
        <taxon>Pseudomonadati</taxon>
        <taxon>Thermodesulfobacteriota</taxon>
        <taxon>Desulfovibrionia</taxon>
        <taxon>Desulfovibrionales</taxon>
        <taxon>Desulfovibrionaceae</taxon>
        <taxon>Desulfovibrio</taxon>
    </lineage>
</organism>
<feature type="transmembrane region" description="Helical" evidence="1">
    <location>
        <begin position="68"/>
        <end position="89"/>
    </location>
</feature>
<keyword evidence="3" id="KW-1185">Reference proteome</keyword>
<dbReference type="Proteomes" id="UP000269883">
    <property type="component" value="Chromosome"/>
</dbReference>
<feature type="transmembrane region" description="Helical" evidence="1">
    <location>
        <begin position="235"/>
        <end position="252"/>
    </location>
</feature>
<dbReference type="OrthoDB" id="820796at2"/>
<evidence type="ECO:0000313" key="2">
    <source>
        <dbReference type="EMBL" id="BBD06765.1"/>
    </source>
</evidence>
<dbReference type="AlphaFoldDB" id="A0A2Z6AU63"/>
<dbReference type="KEGG" id="dfl:DFE_0039"/>
<evidence type="ECO:0000256" key="1">
    <source>
        <dbReference type="SAM" id="Phobius"/>
    </source>
</evidence>
<feature type="transmembrane region" description="Helical" evidence="1">
    <location>
        <begin position="30"/>
        <end position="48"/>
    </location>
</feature>
<sequence length="287" mass="32257">MRLMYLALESGANVFDWLHCKWEREATHRFVVTLLALSFIGTLIAVEIDKLGLLPPHLSTIVPDNPFYAINVAFTLMLVVEVVSMIFILPKSFSRSMGKQFEILSLILLRSSFKELVNLHGTLTFPDDFDILGRIMTDGFGALAVFLLLGFYLRLQRHREHTKDGAALYAFVITKKVLALLLLAIFVSLGAFNAWQLASHGELLHFFLVFYSVLIFSDIFVVLISQRYRPSFEAVFRNSGLALATLLIRLALSAPPYWNTALGVSSALFAVCLTLAFNSFRQSRIAD</sequence>
<keyword evidence="1" id="KW-0472">Membrane</keyword>
<dbReference type="EMBL" id="AP017378">
    <property type="protein sequence ID" value="BBD06765.1"/>
    <property type="molecule type" value="Genomic_DNA"/>
</dbReference>
<feature type="transmembrane region" description="Helical" evidence="1">
    <location>
        <begin position="131"/>
        <end position="155"/>
    </location>
</feature>
<dbReference type="RefSeq" id="WP_126375578.1">
    <property type="nucleotide sequence ID" value="NZ_AP017378.1"/>
</dbReference>
<keyword evidence="1" id="KW-1133">Transmembrane helix</keyword>
<feature type="transmembrane region" description="Helical" evidence="1">
    <location>
        <begin position="167"/>
        <end position="191"/>
    </location>
</feature>
<gene>
    <name evidence="2" type="ORF">DFE_0039</name>
</gene>
<name>A0A2Z6AU63_9BACT</name>
<accession>A0A2Z6AU63</accession>
<reference evidence="2 3" key="1">
    <citation type="journal article" date="2018" name="Sci. Adv.">
        <title>Multi-heme cytochromes provide a pathway for survival in energy-limited environments.</title>
        <authorList>
            <person name="Deng X."/>
            <person name="Dohmae N."/>
            <person name="Nealson K.H."/>
            <person name="Hashimoto K."/>
            <person name="Okamoto A."/>
        </authorList>
    </citation>
    <scope>NUCLEOTIDE SEQUENCE [LARGE SCALE GENOMIC DNA]</scope>
    <source>
        <strain evidence="2 3">IS5</strain>
    </source>
</reference>
<protein>
    <submittedName>
        <fullName evidence="2">Uncharacterized protein</fullName>
    </submittedName>
</protein>
<evidence type="ECO:0000313" key="3">
    <source>
        <dbReference type="Proteomes" id="UP000269883"/>
    </source>
</evidence>
<feature type="transmembrane region" description="Helical" evidence="1">
    <location>
        <begin position="203"/>
        <end position="223"/>
    </location>
</feature>
<proteinExistence type="predicted"/>
<feature type="transmembrane region" description="Helical" evidence="1">
    <location>
        <begin position="258"/>
        <end position="277"/>
    </location>
</feature>